<evidence type="ECO:0000256" key="3">
    <source>
        <dbReference type="ARBA" id="ARBA00022583"/>
    </source>
</evidence>
<keyword evidence="5" id="KW-0677">Repeat</keyword>
<evidence type="ECO:0000256" key="10">
    <source>
        <dbReference type="PROSITE-ProRule" id="PRU00124"/>
    </source>
</evidence>
<sequence length="447" mass="50684">MGSFQVDTCPRLIRIWKFCRFGRCPFGQFTCENKRCIDKGQRCDGKNDCEDNSDELDCDSTPCKWNSCSQICVESRVNETHCKCVAGYRLIMRNGQCQAEGDLAELVLASEAELRLISPYKIGDVNKMKKTQAIAPGYKVDSVDILYAKKQAEAYWTDHQNKRVQAMVIQISDERRSNRDADVARTVLSNLNDPRGVALDWIARRIYISDSTRLLVADCEGKFNFTLLSTNVEKARDIVVSPGDGLMFWTQLGSVPIIARADMDGFNRKVLVDNLQWPTSLAIDYPTKRLYWCDPKSSKVESVRFDGKNRQVVKTFDAASGIRPYKLEVFEDSLFITTYQKHDVIRMNKFGTGDVVYLGRGLTRISDILILQENKRPKLNNYCNDFCDNNEFCLLTPKGANCVCPDGFINANFTCKPYMPPPPECPLNCNMGMCQVLTEFCDSTLPC</sequence>
<evidence type="ECO:0000256" key="9">
    <source>
        <dbReference type="ARBA" id="ARBA00023180"/>
    </source>
</evidence>
<evidence type="ECO:0000256" key="7">
    <source>
        <dbReference type="ARBA" id="ARBA00023157"/>
    </source>
</evidence>
<feature type="disulfide bond" evidence="10">
    <location>
        <begin position="31"/>
        <end position="49"/>
    </location>
</feature>
<organism evidence="13 14">
    <name type="scientific">Dendroctonus ponderosae</name>
    <name type="common">Mountain pine beetle</name>
    <dbReference type="NCBI Taxonomy" id="77166"/>
    <lineage>
        <taxon>Eukaryota</taxon>
        <taxon>Metazoa</taxon>
        <taxon>Ecdysozoa</taxon>
        <taxon>Arthropoda</taxon>
        <taxon>Hexapoda</taxon>
        <taxon>Insecta</taxon>
        <taxon>Pterygota</taxon>
        <taxon>Neoptera</taxon>
        <taxon>Endopterygota</taxon>
        <taxon>Coleoptera</taxon>
        <taxon>Polyphaga</taxon>
        <taxon>Cucujiformia</taxon>
        <taxon>Curculionidae</taxon>
        <taxon>Scolytinae</taxon>
        <taxon>Dendroctonus</taxon>
    </lineage>
</organism>
<dbReference type="InterPro" id="IPR000033">
    <property type="entry name" value="LDLR_classB_rpt"/>
</dbReference>
<feature type="domain" description="EGF-like" evidence="12">
    <location>
        <begin position="62"/>
        <end position="98"/>
    </location>
</feature>
<dbReference type="Pfam" id="PF00058">
    <property type="entry name" value="Ldl_recept_b"/>
    <property type="match status" value="1"/>
</dbReference>
<comment type="subcellular location">
    <subcellularLocation>
        <location evidence="1">Membrane</location>
        <topology evidence="1">Single-pass membrane protein</topology>
    </subcellularLocation>
</comment>
<feature type="domain" description="EGF-like" evidence="12">
    <location>
        <begin position="382"/>
        <end position="416"/>
    </location>
</feature>
<feature type="disulfide bond" evidence="10">
    <location>
        <begin position="43"/>
        <end position="58"/>
    </location>
</feature>
<name>A0AAR5Q0I0_DENPD</name>
<evidence type="ECO:0000313" key="14">
    <source>
        <dbReference type="Proteomes" id="UP000019118"/>
    </source>
</evidence>
<dbReference type="InterPro" id="IPR011042">
    <property type="entry name" value="6-blade_b-propeller_TolB-like"/>
</dbReference>
<evidence type="ECO:0000256" key="2">
    <source>
        <dbReference type="ARBA" id="ARBA00022536"/>
    </source>
</evidence>
<dbReference type="SUPFAM" id="SSF63825">
    <property type="entry name" value="YWTD domain"/>
    <property type="match status" value="1"/>
</dbReference>
<keyword evidence="8" id="KW-0675">Receptor</keyword>
<reference evidence="14" key="1">
    <citation type="journal article" date="2013" name="Genome Biol.">
        <title>Draft genome of the mountain pine beetle, Dendroctonus ponderosae Hopkins, a major forest pest.</title>
        <authorList>
            <person name="Keeling C.I."/>
            <person name="Yuen M.M."/>
            <person name="Liao N.Y."/>
            <person name="Docking T.R."/>
            <person name="Chan S.K."/>
            <person name="Taylor G.A."/>
            <person name="Palmquist D.L."/>
            <person name="Jackman S.D."/>
            <person name="Nguyen A."/>
            <person name="Li M."/>
            <person name="Henderson H."/>
            <person name="Janes J.K."/>
            <person name="Zhao Y."/>
            <person name="Pandoh P."/>
            <person name="Moore R."/>
            <person name="Sperling F.A."/>
            <person name="Huber D.P."/>
            <person name="Birol I."/>
            <person name="Jones S.J."/>
            <person name="Bohlmann J."/>
        </authorList>
    </citation>
    <scope>NUCLEOTIDE SEQUENCE</scope>
</reference>
<evidence type="ECO:0000313" key="13">
    <source>
        <dbReference type="EnsemblMetazoa" id="XP_019766596.1"/>
    </source>
</evidence>
<dbReference type="PANTHER" id="PTHR46513">
    <property type="entry name" value="VITELLOGENIN RECEPTOR-LIKE PROTEIN-RELATED-RELATED"/>
    <property type="match status" value="1"/>
</dbReference>
<dbReference type="PANTHER" id="PTHR46513:SF13">
    <property type="entry name" value="EGF-LIKE DOMAIN-CONTAINING PROTEIN"/>
    <property type="match status" value="1"/>
</dbReference>
<dbReference type="EnsemblMetazoa" id="XM_019911037.1">
    <property type="protein sequence ID" value="XP_019766596.1"/>
    <property type="gene ID" value="LOC109542014"/>
</dbReference>
<dbReference type="Proteomes" id="UP000019118">
    <property type="component" value="Unassembled WGS sequence"/>
</dbReference>
<dbReference type="InterPro" id="IPR036055">
    <property type="entry name" value="LDL_receptor-like_sf"/>
</dbReference>
<proteinExistence type="predicted"/>
<keyword evidence="3" id="KW-0254">Endocytosis</keyword>
<dbReference type="Pfam" id="PF00057">
    <property type="entry name" value="Ldl_recept_a"/>
    <property type="match status" value="1"/>
</dbReference>
<dbReference type="GO" id="GO:0016020">
    <property type="term" value="C:membrane"/>
    <property type="evidence" value="ECO:0007669"/>
    <property type="project" value="UniProtKB-SubCell"/>
</dbReference>
<evidence type="ECO:0000256" key="11">
    <source>
        <dbReference type="PROSITE-ProRule" id="PRU00461"/>
    </source>
</evidence>
<dbReference type="GO" id="GO:0006897">
    <property type="term" value="P:endocytosis"/>
    <property type="evidence" value="ECO:0007669"/>
    <property type="project" value="UniProtKB-KW"/>
</dbReference>
<feature type="repeat" description="LDL-receptor class B" evidence="11">
    <location>
        <begin position="245"/>
        <end position="287"/>
    </location>
</feature>
<dbReference type="InterPro" id="IPR023415">
    <property type="entry name" value="LDLR_class-A_CS"/>
</dbReference>
<dbReference type="SMART" id="SM00192">
    <property type="entry name" value="LDLa"/>
    <property type="match status" value="1"/>
</dbReference>
<dbReference type="FunFam" id="2.120.10.30:FF:000241">
    <property type="entry name" value="Low-density lipoprotein receptor-related protein 6"/>
    <property type="match status" value="1"/>
</dbReference>
<evidence type="ECO:0000256" key="4">
    <source>
        <dbReference type="ARBA" id="ARBA00022729"/>
    </source>
</evidence>
<evidence type="ECO:0000256" key="1">
    <source>
        <dbReference type="ARBA" id="ARBA00004167"/>
    </source>
</evidence>
<dbReference type="InterPro" id="IPR002172">
    <property type="entry name" value="LDrepeatLR_classA_rpt"/>
</dbReference>
<dbReference type="PROSITE" id="PS51120">
    <property type="entry name" value="LDLRB"/>
    <property type="match status" value="1"/>
</dbReference>
<dbReference type="InterPro" id="IPR050778">
    <property type="entry name" value="Cueball_EGF_LRP_Nidogen"/>
</dbReference>
<keyword evidence="9" id="KW-0325">Glycoprotein</keyword>
<dbReference type="AlphaFoldDB" id="A0AAR5Q0I0"/>
<dbReference type="Gene3D" id="2.120.10.30">
    <property type="entry name" value="TolB, C-terminal domain"/>
    <property type="match status" value="1"/>
</dbReference>
<accession>A0AAR5Q0I0</accession>
<dbReference type="PROSITE" id="PS01209">
    <property type="entry name" value="LDLRA_1"/>
    <property type="match status" value="1"/>
</dbReference>
<keyword evidence="14" id="KW-1185">Reference proteome</keyword>
<dbReference type="SMART" id="SM00135">
    <property type="entry name" value="LY"/>
    <property type="match status" value="3"/>
</dbReference>
<evidence type="ECO:0000256" key="6">
    <source>
        <dbReference type="ARBA" id="ARBA00023136"/>
    </source>
</evidence>
<dbReference type="PROSITE" id="PS50068">
    <property type="entry name" value="LDLRA_2"/>
    <property type="match status" value="1"/>
</dbReference>
<evidence type="ECO:0000256" key="5">
    <source>
        <dbReference type="ARBA" id="ARBA00022737"/>
    </source>
</evidence>
<dbReference type="InterPro" id="IPR000742">
    <property type="entry name" value="EGF"/>
</dbReference>
<evidence type="ECO:0000259" key="12">
    <source>
        <dbReference type="SMART" id="SM00181"/>
    </source>
</evidence>
<keyword evidence="6" id="KW-0472">Membrane</keyword>
<dbReference type="CDD" id="cd00112">
    <property type="entry name" value="LDLa"/>
    <property type="match status" value="1"/>
</dbReference>
<evidence type="ECO:0000256" key="8">
    <source>
        <dbReference type="ARBA" id="ARBA00023170"/>
    </source>
</evidence>
<dbReference type="SMART" id="SM00181">
    <property type="entry name" value="EGF"/>
    <property type="match status" value="2"/>
</dbReference>
<reference evidence="13" key="2">
    <citation type="submission" date="2024-08" db="UniProtKB">
        <authorList>
            <consortium name="EnsemblMetazoa"/>
        </authorList>
    </citation>
    <scope>IDENTIFICATION</scope>
</reference>
<keyword evidence="2" id="KW-0245">EGF-like domain</keyword>
<keyword evidence="7 10" id="KW-1015">Disulfide bond</keyword>
<dbReference type="Gene3D" id="4.10.400.10">
    <property type="entry name" value="Low-density Lipoprotein Receptor"/>
    <property type="match status" value="1"/>
</dbReference>
<feature type="disulfide bond" evidence="10">
    <location>
        <begin position="24"/>
        <end position="36"/>
    </location>
</feature>
<protein>
    <recommendedName>
        <fullName evidence="12">EGF-like domain-containing protein</fullName>
    </recommendedName>
</protein>
<dbReference type="SUPFAM" id="SSF57424">
    <property type="entry name" value="LDL receptor-like module"/>
    <property type="match status" value="1"/>
</dbReference>
<keyword evidence="4" id="KW-0732">Signal</keyword>
<dbReference type="FunFam" id="4.10.400.10:FF:000065">
    <property type="entry name" value="Transmembrane protease serine 7"/>
    <property type="match status" value="1"/>
</dbReference>